<dbReference type="AlphaFoldDB" id="A0A8X6PB37"/>
<name>A0A8X6PB37_NEPPI</name>
<reference evidence="1" key="1">
    <citation type="submission" date="2020-08" db="EMBL/GenBank/DDBJ databases">
        <title>Multicomponent nature underlies the extraordinary mechanical properties of spider dragline silk.</title>
        <authorList>
            <person name="Kono N."/>
            <person name="Nakamura H."/>
            <person name="Mori M."/>
            <person name="Yoshida Y."/>
            <person name="Ohtoshi R."/>
            <person name="Malay A.D."/>
            <person name="Moran D.A.P."/>
            <person name="Tomita M."/>
            <person name="Numata K."/>
            <person name="Arakawa K."/>
        </authorList>
    </citation>
    <scope>NUCLEOTIDE SEQUENCE</scope>
</reference>
<accession>A0A8X6PB37</accession>
<gene>
    <name evidence="1" type="primary">AVEN_270607_1</name>
    <name evidence="1" type="ORF">NPIL_293231</name>
</gene>
<organism evidence="1 2">
    <name type="scientific">Nephila pilipes</name>
    <name type="common">Giant wood spider</name>
    <name type="synonym">Nephila maculata</name>
    <dbReference type="NCBI Taxonomy" id="299642"/>
    <lineage>
        <taxon>Eukaryota</taxon>
        <taxon>Metazoa</taxon>
        <taxon>Ecdysozoa</taxon>
        <taxon>Arthropoda</taxon>
        <taxon>Chelicerata</taxon>
        <taxon>Arachnida</taxon>
        <taxon>Araneae</taxon>
        <taxon>Araneomorphae</taxon>
        <taxon>Entelegynae</taxon>
        <taxon>Araneoidea</taxon>
        <taxon>Nephilidae</taxon>
        <taxon>Nephila</taxon>
    </lineage>
</organism>
<comment type="caution">
    <text evidence="1">The sequence shown here is derived from an EMBL/GenBank/DDBJ whole genome shotgun (WGS) entry which is preliminary data.</text>
</comment>
<proteinExistence type="predicted"/>
<dbReference type="EMBL" id="BMAW01067630">
    <property type="protein sequence ID" value="GFT60721.1"/>
    <property type="molecule type" value="Genomic_DNA"/>
</dbReference>
<evidence type="ECO:0000313" key="2">
    <source>
        <dbReference type="Proteomes" id="UP000887013"/>
    </source>
</evidence>
<evidence type="ECO:0000313" key="1">
    <source>
        <dbReference type="EMBL" id="GFT60721.1"/>
    </source>
</evidence>
<dbReference type="OrthoDB" id="8380926at2759"/>
<sequence length="347" mass="41460">MNFVASLKRIALVKVAIIIFNNPENQDIVRKSDRPISDGLCSVNEIYTLSKYLYFKQKCSNCGIPNVLLENIFQLIPPMRRQFEDWRSEHSINFRHDFGQMNDICWSFLGTIDYMGTAKRLVRSEDFTFFHRFPVACFYWLTNDVLRLWLAASTTEKENLIPYIIDCGSRKNILSAVKQWIKWLEDGAVQKRHYKYLKKLIHFPGVIPPPFEIWQKLSTEEVKCLRRRILRDHFGTSIGRDFFFRMDANIRMELFKEDAHSALSMHLHWPLQTEFLEMAKRLYSSMDGFIFFMVISRIIGNMYHKEESKLYYRNLLRNFWLQSPDELKNHPIVTFFSKHSILKFYLM</sequence>
<dbReference type="Proteomes" id="UP000887013">
    <property type="component" value="Unassembled WGS sequence"/>
</dbReference>
<keyword evidence="2" id="KW-1185">Reference proteome</keyword>
<protein>
    <submittedName>
        <fullName evidence="1">Uncharacterized protein</fullName>
    </submittedName>
</protein>